<dbReference type="PATRIC" id="fig|1178515.4.peg.3553"/>
<dbReference type="PANTHER" id="PTHR11113">
    <property type="entry name" value="N-ACETYLGLUCOSAMINE-6-PHOSPHATE DEACETYLASE"/>
    <property type="match status" value="1"/>
</dbReference>
<comment type="similarity">
    <text evidence="1 9">Belongs to the metallo-dependent hydrolases superfamily. NagA family.</text>
</comment>
<dbReference type="InterPro" id="IPR006680">
    <property type="entry name" value="Amidohydro-rel"/>
</dbReference>
<sequence length="402" mass="43815">MTRLTDTLFINANVYTENEVLRGAGVFVQGGKIASILTQQELEHHTWDTALNVVDLAGKLLLPGFVDVHVHGGGGFDTMKLVSEPGQMEGLSRFAASKGTTSFLPTTLTDEADRLVKVVGEVRRAMDHGTSGAEILGIHLEGPYLNPKRSGAQKPEDMRTATREELDRIIESSGKSVRLITLAPELDGGMDIIRYLTEQGITVSIGHSDATYEEVKQAVQYGATHVTHLFNGMSPLHHREPGVAGAALMMDELAVEMICDGLHLREELVSYVFRSKPRDKVVLITDAMEAAGLPEGEYMLGKLPVIMRCNKVTLKEGGNLAGSALTMDQALRNAMTFTNRSLEDILPALTLNPAKQIGMEHRKGSIAKGKDADFVVMHEDLTVHSTYVRGSVVYRDPNEVEA</sequence>
<reference evidence="14 15" key="1">
    <citation type="submission" date="2015-01" db="EMBL/GenBank/DDBJ databases">
        <title>Paenibacillus swuensis/DY6/whole genome sequencing.</title>
        <authorList>
            <person name="Kim M.K."/>
            <person name="Srinivasan S."/>
            <person name="Lee J.-J."/>
        </authorList>
    </citation>
    <scope>NUCLEOTIDE SEQUENCE [LARGE SCALE GENOMIC DNA]</scope>
    <source>
        <strain evidence="14 15">DY6</strain>
    </source>
</reference>
<evidence type="ECO:0000259" key="13">
    <source>
        <dbReference type="Pfam" id="PF01979"/>
    </source>
</evidence>
<dbReference type="PIRSF" id="PIRSF038994">
    <property type="entry name" value="NagA"/>
    <property type="match status" value="1"/>
</dbReference>
<evidence type="ECO:0000313" key="15">
    <source>
        <dbReference type="Proteomes" id="UP000076927"/>
    </source>
</evidence>
<evidence type="ECO:0000256" key="4">
    <source>
        <dbReference type="ARBA" id="ARBA00022723"/>
    </source>
</evidence>
<feature type="binding site" evidence="11">
    <location>
        <begin position="231"/>
        <end position="232"/>
    </location>
    <ligand>
        <name>substrate</name>
    </ligand>
</feature>
<dbReference type="SUPFAM" id="SSF51556">
    <property type="entry name" value="Metallo-dependent hydrolases"/>
    <property type="match status" value="1"/>
</dbReference>
<dbReference type="CDD" id="cd00854">
    <property type="entry name" value="NagA"/>
    <property type="match status" value="1"/>
</dbReference>
<evidence type="ECO:0000256" key="9">
    <source>
        <dbReference type="PIRNR" id="PIRNR038994"/>
    </source>
</evidence>
<evidence type="ECO:0000256" key="11">
    <source>
        <dbReference type="PIRSR" id="PIRSR038994-2"/>
    </source>
</evidence>
<dbReference type="InterPro" id="IPR003764">
    <property type="entry name" value="GlcNAc_6-P_deAcase"/>
</dbReference>
<dbReference type="InterPro" id="IPR011059">
    <property type="entry name" value="Metal-dep_hydrolase_composite"/>
</dbReference>
<evidence type="ECO:0000256" key="6">
    <source>
        <dbReference type="ARBA" id="ARBA00023277"/>
    </source>
</evidence>
<dbReference type="FunFam" id="3.20.20.140:FF:000004">
    <property type="entry name" value="N-acetylglucosamine-6-phosphate deacetylase"/>
    <property type="match status" value="1"/>
</dbReference>
<comment type="cofactor">
    <cofactor evidence="12">
        <name>a divalent metal cation</name>
        <dbReference type="ChEBI" id="CHEBI:60240"/>
    </cofactor>
    <text evidence="12">Binds 1 divalent metal cation per subunit.</text>
</comment>
<dbReference type="EC" id="3.5.1.25" evidence="2"/>
<dbReference type="AlphaFoldDB" id="A0A172TL65"/>
<dbReference type="STRING" id="1178515.SY83_17645"/>
<dbReference type="EMBL" id="CP011388">
    <property type="protein sequence ID" value="ANE47809.1"/>
    <property type="molecule type" value="Genomic_DNA"/>
</dbReference>
<dbReference type="Gene3D" id="2.30.40.10">
    <property type="entry name" value="Urease, subunit C, domain 1"/>
    <property type="match status" value="1"/>
</dbReference>
<evidence type="ECO:0000256" key="1">
    <source>
        <dbReference type="ARBA" id="ARBA00010716"/>
    </source>
</evidence>
<dbReference type="Gene3D" id="3.20.20.140">
    <property type="entry name" value="Metal-dependent hydrolases"/>
    <property type="match status" value="1"/>
</dbReference>
<keyword evidence="6 9" id="KW-0119">Carbohydrate metabolism</keyword>
<evidence type="ECO:0000313" key="14">
    <source>
        <dbReference type="EMBL" id="ANE47809.1"/>
    </source>
</evidence>
<dbReference type="GO" id="GO:0006046">
    <property type="term" value="P:N-acetylglucosamine catabolic process"/>
    <property type="evidence" value="ECO:0007669"/>
    <property type="project" value="TreeGrafter"/>
</dbReference>
<proteinExistence type="inferred from homology"/>
<dbReference type="NCBIfam" id="TIGR00221">
    <property type="entry name" value="nagA"/>
    <property type="match status" value="1"/>
</dbReference>
<feature type="binding site" evidence="12">
    <location>
        <position position="141"/>
    </location>
    <ligand>
        <name>Zn(2+)</name>
        <dbReference type="ChEBI" id="CHEBI:29105"/>
    </ligand>
</feature>
<dbReference type="RefSeq" id="WP_068608900.1">
    <property type="nucleotide sequence ID" value="NZ_CP011388.1"/>
</dbReference>
<comment type="catalytic activity">
    <reaction evidence="7">
        <text>N-acetyl-D-glucosamine 6-phosphate + H2O = D-glucosamine 6-phosphate + acetate</text>
        <dbReference type="Rhea" id="RHEA:22936"/>
        <dbReference type="ChEBI" id="CHEBI:15377"/>
        <dbReference type="ChEBI" id="CHEBI:30089"/>
        <dbReference type="ChEBI" id="CHEBI:57513"/>
        <dbReference type="ChEBI" id="CHEBI:58725"/>
        <dbReference type="EC" id="3.5.1.25"/>
    </reaction>
</comment>
<protein>
    <recommendedName>
        <fullName evidence="3">N-acetylglucosamine-6-phosphate deacetylase</fullName>
        <ecNumber evidence="2">3.5.1.25</ecNumber>
    </recommendedName>
</protein>
<dbReference type="KEGG" id="pswu:SY83_17645"/>
<feature type="binding site" evidence="11">
    <location>
        <position position="239"/>
    </location>
    <ligand>
        <name>substrate</name>
    </ligand>
</feature>
<dbReference type="SUPFAM" id="SSF51338">
    <property type="entry name" value="Composite domain of metallo-dependent hydrolases"/>
    <property type="match status" value="1"/>
</dbReference>
<dbReference type="InterPro" id="IPR032466">
    <property type="entry name" value="Metal_Hydrolase"/>
</dbReference>
<feature type="binding site" evidence="11">
    <location>
        <position position="263"/>
    </location>
    <ligand>
        <name>substrate</name>
    </ligand>
</feature>
<evidence type="ECO:0000256" key="10">
    <source>
        <dbReference type="PIRSR" id="PIRSR038994-1"/>
    </source>
</evidence>
<comment type="pathway">
    <text evidence="8">Amino-sugar metabolism; N-acetylneuraminate degradation; D-fructose 6-phosphate from N-acetylneuraminate: step 4/5.</text>
</comment>
<dbReference type="OrthoDB" id="9776488at2"/>
<evidence type="ECO:0000256" key="3">
    <source>
        <dbReference type="ARBA" id="ARBA00018029"/>
    </source>
</evidence>
<feature type="binding site" evidence="12">
    <location>
        <position position="207"/>
    </location>
    <ligand>
        <name>Zn(2+)</name>
        <dbReference type="ChEBI" id="CHEBI:29105"/>
    </ligand>
</feature>
<dbReference type="GO" id="GO:0046872">
    <property type="term" value="F:metal ion binding"/>
    <property type="evidence" value="ECO:0007669"/>
    <property type="project" value="UniProtKB-KW"/>
</dbReference>
<keyword evidence="5 9" id="KW-0378">Hydrolase</keyword>
<dbReference type="Pfam" id="PF01979">
    <property type="entry name" value="Amidohydro_1"/>
    <property type="match status" value="1"/>
</dbReference>
<feature type="active site" description="Proton donor/acceptor" evidence="10">
    <location>
        <position position="286"/>
    </location>
</feature>
<accession>A0A172TL65</accession>
<feature type="binding site" evidence="12">
    <location>
        <position position="228"/>
    </location>
    <ligand>
        <name>Zn(2+)</name>
        <dbReference type="ChEBI" id="CHEBI:29105"/>
    </ligand>
</feature>
<dbReference type="PANTHER" id="PTHR11113:SF14">
    <property type="entry name" value="N-ACETYLGLUCOSAMINE-6-PHOSPHATE DEACETYLASE"/>
    <property type="match status" value="1"/>
</dbReference>
<feature type="binding site" evidence="11">
    <location>
        <begin position="320"/>
        <end position="322"/>
    </location>
    <ligand>
        <name>substrate</name>
    </ligand>
</feature>
<name>A0A172TL65_9BACL</name>
<evidence type="ECO:0000256" key="12">
    <source>
        <dbReference type="PIRSR" id="PIRSR038994-3"/>
    </source>
</evidence>
<evidence type="ECO:0000256" key="8">
    <source>
        <dbReference type="ARBA" id="ARBA00060590"/>
    </source>
</evidence>
<keyword evidence="15" id="KW-1185">Reference proteome</keyword>
<organism evidence="14 15">
    <name type="scientific">Paenibacillus swuensis</name>
    <dbReference type="NCBI Taxonomy" id="1178515"/>
    <lineage>
        <taxon>Bacteria</taxon>
        <taxon>Bacillati</taxon>
        <taxon>Bacillota</taxon>
        <taxon>Bacilli</taxon>
        <taxon>Bacillales</taxon>
        <taxon>Paenibacillaceae</taxon>
        <taxon>Paenibacillus</taxon>
    </lineage>
</organism>
<evidence type="ECO:0000256" key="7">
    <source>
        <dbReference type="ARBA" id="ARBA00047647"/>
    </source>
</evidence>
<evidence type="ECO:0000256" key="2">
    <source>
        <dbReference type="ARBA" id="ARBA00011899"/>
    </source>
</evidence>
<feature type="binding site" evidence="11">
    <location>
        <position position="152"/>
    </location>
    <ligand>
        <name>substrate</name>
    </ligand>
</feature>
<keyword evidence="4 12" id="KW-0479">Metal-binding</keyword>
<dbReference type="Proteomes" id="UP000076927">
    <property type="component" value="Chromosome"/>
</dbReference>
<gene>
    <name evidence="14" type="ORF">SY83_17645</name>
</gene>
<feature type="domain" description="Amidohydrolase-related" evidence="13">
    <location>
        <begin position="61"/>
        <end position="393"/>
    </location>
</feature>
<dbReference type="GO" id="GO:0008448">
    <property type="term" value="F:N-acetylglucosamine-6-phosphate deacetylase activity"/>
    <property type="evidence" value="ECO:0007669"/>
    <property type="project" value="UniProtKB-EC"/>
</dbReference>
<evidence type="ECO:0000256" key="5">
    <source>
        <dbReference type="ARBA" id="ARBA00022801"/>
    </source>
</evidence>